<comment type="caution">
    <text evidence="7">The sequence shown here is derived from an EMBL/GenBank/DDBJ whole genome shotgun (WGS) entry which is preliminary data.</text>
</comment>
<keyword evidence="4 6" id="KW-1133">Transmembrane helix</keyword>
<evidence type="ECO:0000256" key="1">
    <source>
        <dbReference type="ARBA" id="ARBA00006921"/>
    </source>
</evidence>
<dbReference type="PANTHER" id="PTHR12483:SF92">
    <property type="entry name" value="COPPER TRANSPORT PROTEIN"/>
    <property type="match status" value="1"/>
</dbReference>
<keyword evidence="8" id="KW-1185">Reference proteome</keyword>
<accession>A0AAV8SFF1</accession>
<keyword evidence="3 6" id="KW-0187">Copper transport</keyword>
<keyword evidence="6" id="KW-0813">Transport</keyword>
<keyword evidence="5 6" id="KW-0472">Membrane</keyword>
<feature type="transmembrane region" description="Helical" evidence="6">
    <location>
        <begin position="24"/>
        <end position="44"/>
    </location>
</feature>
<keyword evidence="6" id="KW-0186">Copper</keyword>
<dbReference type="InterPro" id="IPR007274">
    <property type="entry name" value="Cop_transporter"/>
</dbReference>
<dbReference type="PANTHER" id="PTHR12483">
    <property type="entry name" value="SOLUTE CARRIER FAMILY 31 COPPER TRANSPORTERS"/>
    <property type="match status" value="1"/>
</dbReference>
<organism evidence="7 8">
    <name type="scientific">Erythroxylum novogranatense</name>
    <dbReference type="NCBI Taxonomy" id="1862640"/>
    <lineage>
        <taxon>Eukaryota</taxon>
        <taxon>Viridiplantae</taxon>
        <taxon>Streptophyta</taxon>
        <taxon>Embryophyta</taxon>
        <taxon>Tracheophyta</taxon>
        <taxon>Spermatophyta</taxon>
        <taxon>Magnoliopsida</taxon>
        <taxon>eudicotyledons</taxon>
        <taxon>Gunneridae</taxon>
        <taxon>Pentapetalae</taxon>
        <taxon>rosids</taxon>
        <taxon>fabids</taxon>
        <taxon>Malpighiales</taxon>
        <taxon>Erythroxylaceae</taxon>
        <taxon>Erythroxylum</taxon>
    </lineage>
</organism>
<protein>
    <recommendedName>
        <fullName evidence="6">Copper transport protein</fullName>
    </recommendedName>
</protein>
<evidence type="ECO:0000256" key="6">
    <source>
        <dbReference type="RuleBase" id="RU367022"/>
    </source>
</evidence>
<sequence length="147" mass="16003">MMHMTFYWGRQVTLLVDAWRTTSWLDYSLTLLACVLAGAFYQFLEHLRTRLKIAASGGGRAKSSAVPPTEEPLLQTKLSGPKFSGPRVAGALLFGFNSAIGYLLMLAVMSFNGGVFLAVVAGLAIGYFWFRSEEERLALVDGPCACA</sequence>
<feature type="transmembrane region" description="Helical" evidence="6">
    <location>
        <begin position="88"/>
        <end position="105"/>
    </location>
</feature>
<dbReference type="GO" id="GO:0005375">
    <property type="term" value="F:copper ion transmembrane transporter activity"/>
    <property type="evidence" value="ECO:0007669"/>
    <property type="project" value="UniProtKB-UniRule"/>
</dbReference>
<comment type="subcellular location">
    <subcellularLocation>
        <location evidence="6">Membrane</location>
        <topology evidence="6">Multi-pass membrane protein</topology>
    </subcellularLocation>
</comment>
<evidence type="ECO:0000256" key="2">
    <source>
        <dbReference type="ARBA" id="ARBA00022692"/>
    </source>
</evidence>
<keyword evidence="2 6" id="KW-0812">Transmembrane</keyword>
<evidence type="ECO:0000313" key="8">
    <source>
        <dbReference type="Proteomes" id="UP001159364"/>
    </source>
</evidence>
<proteinExistence type="inferred from homology"/>
<dbReference type="AlphaFoldDB" id="A0AAV8SFF1"/>
<comment type="similarity">
    <text evidence="1 6">Belongs to the copper transporter (Ctr) (TC 1.A.56) family. SLC31A subfamily.</text>
</comment>
<gene>
    <name evidence="7" type="ORF">K2173_016138</name>
</gene>
<keyword evidence="6" id="KW-0406">Ion transport</keyword>
<name>A0AAV8SFF1_9ROSI</name>
<evidence type="ECO:0000256" key="3">
    <source>
        <dbReference type="ARBA" id="ARBA00022796"/>
    </source>
</evidence>
<evidence type="ECO:0000256" key="5">
    <source>
        <dbReference type="ARBA" id="ARBA00023136"/>
    </source>
</evidence>
<dbReference type="Proteomes" id="UP001159364">
    <property type="component" value="Linkage Group LG11"/>
</dbReference>
<evidence type="ECO:0000256" key="4">
    <source>
        <dbReference type="ARBA" id="ARBA00022989"/>
    </source>
</evidence>
<reference evidence="7 8" key="1">
    <citation type="submission" date="2021-09" db="EMBL/GenBank/DDBJ databases">
        <title>Genomic insights and catalytic innovation underlie evolution of tropane alkaloids biosynthesis.</title>
        <authorList>
            <person name="Wang Y.-J."/>
            <person name="Tian T."/>
            <person name="Huang J.-P."/>
            <person name="Huang S.-X."/>
        </authorList>
    </citation>
    <scope>NUCLEOTIDE SEQUENCE [LARGE SCALE GENOMIC DNA]</scope>
    <source>
        <strain evidence="7">KIB-2018</strain>
        <tissue evidence="7">Leaf</tissue>
    </source>
</reference>
<dbReference type="GO" id="GO:0005886">
    <property type="term" value="C:plasma membrane"/>
    <property type="evidence" value="ECO:0007669"/>
    <property type="project" value="TreeGrafter"/>
</dbReference>
<dbReference type="EMBL" id="JAIWQS010000011">
    <property type="protein sequence ID" value="KAJ8750957.1"/>
    <property type="molecule type" value="Genomic_DNA"/>
</dbReference>
<evidence type="ECO:0000313" key="7">
    <source>
        <dbReference type="EMBL" id="KAJ8750957.1"/>
    </source>
</evidence>
<feature type="transmembrane region" description="Helical" evidence="6">
    <location>
        <begin position="111"/>
        <end position="130"/>
    </location>
</feature>
<dbReference type="Pfam" id="PF04145">
    <property type="entry name" value="Ctr"/>
    <property type="match status" value="1"/>
</dbReference>